<feature type="transmembrane region" description="Helical" evidence="7">
    <location>
        <begin position="64"/>
        <end position="86"/>
    </location>
</feature>
<comment type="caution">
    <text evidence="8">The sequence shown here is derived from an EMBL/GenBank/DDBJ whole genome shotgun (WGS) entry which is preliminary data.</text>
</comment>
<organism evidence="8 9">
    <name type="scientific">Acacia crassicarpa</name>
    <name type="common">northern wattle</name>
    <dbReference type="NCBI Taxonomy" id="499986"/>
    <lineage>
        <taxon>Eukaryota</taxon>
        <taxon>Viridiplantae</taxon>
        <taxon>Streptophyta</taxon>
        <taxon>Embryophyta</taxon>
        <taxon>Tracheophyta</taxon>
        <taxon>Spermatophyta</taxon>
        <taxon>Magnoliopsida</taxon>
        <taxon>eudicotyledons</taxon>
        <taxon>Gunneridae</taxon>
        <taxon>Pentapetalae</taxon>
        <taxon>rosids</taxon>
        <taxon>fabids</taxon>
        <taxon>Fabales</taxon>
        <taxon>Fabaceae</taxon>
        <taxon>Caesalpinioideae</taxon>
        <taxon>mimosoid clade</taxon>
        <taxon>Acacieae</taxon>
        <taxon>Acacia</taxon>
    </lineage>
</organism>
<dbReference type="Gene3D" id="1.20.1250.20">
    <property type="entry name" value="MFS general substrate transporter like domains"/>
    <property type="match status" value="1"/>
</dbReference>
<evidence type="ECO:0000256" key="3">
    <source>
        <dbReference type="ARBA" id="ARBA00022692"/>
    </source>
</evidence>
<dbReference type="Proteomes" id="UP001293593">
    <property type="component" value="Unassembled WGS sequence"/>
</dbReference>
<dbReference type="GO" id="GO:0016020">
    <property type="term" value="C:membrane"/>
    <property type="evidence" value="ECO:0007669"/>
    <property type="project" value="UniProtKB-SubCell"/>
</dbReference>
<evidence type="ECO:0000313" key="8">
    <source>
        <dbReference type="EMBL" id="KAK4285361.1"/>
    </source>
</evidence>
<sequence length="564" mass="62524">MDTTNEASKKASSSSSDNYSKSSTGGWNAVIILIFVEMAERFAFYGLTGNLITFLTNDLKETTFIAAKIVNTWVGVSFVFPLLGAFIADSYLGRFNTIIFSSAIYLLGMILLTVSVSAIPLESRKAVFFIALYILAIGEAGQTAIIQPFAVNQFQESSSSLQETRIAKGSFFNWCYFAAIIGHVSALSIVTYVQDNVGWATGFSILAAALAVAFAVFCCGMNKYRSQVPLGSPFTSLAQVLVAAARKWRASSTRHGRGVCYGGTIKDDLVVEPQYMTLSRTKRFRFLDKAMIIDDIDASRETRDPWRLCSLNQVEETKQALRLTPIWLTFLYNSVALAQLSTFFTKQATTMTRSITIGPHHFTIPPASLQCVTGLTIILIIPIYDRLFVRLAGKFTSITMLQRIGVGLFFSVLTMLAAALVETKRVKLASDYNLLDDSEAMLPIRVWWLLPQYILSGVSEAFGVVGLQHFLYDQLPEAKRSLGAAFCICNLGIGNFISSGIIYVVEVLSKRKWLGDNYLNRSRLDLFYFLLAGLGFLNLGLFVFVAKRYVYRNAPENNNDDSKP</sequence>
<feature type="compositionally biased region" description="Low complexity" evidence="6">
    <location>
        <begin position="10"/>
        <end position="23"/>
    </location>
</feature>
<evidence type="ECO:0000256" key="1">
    <source>
        <dbReference type="ARBA" id="ARBA00004141"/>
    </source>
</evidence>
<accession>A0AAE1NAX8</accession>
<feature type="transmembrane region" description="Helical" evidence="7">
    <location>
        <begin position="484"/>
        <end position="506"/>
    </location>
</feature>
<reference evidence="8" key="1">
    <citation type="submission" date="2023-10" db="EMBL/GenBank/DDBJ databases">
        <title>Chromosome-level genome of the transformable northern wattle, Acacia crassicarpa.</title>
        <authorList>
            <person name="Massaro I."/>
            <person name="Sinha N.R."/>
            <person name="Poethig S."/>
            <person name="Leichty A.R."/>
        </authorList>
    </citation>
    <scope>NUCLEOTIDE SEQUENCE</scope>
    <source>
        <strain evidence="8">Acra3RX</strain>
        <tissue evidence="8">Leaf</tissue>
    </source>
</reference>
<feature type="region of interest" description="Disordered" evidence="6">
    <location>
        <begin position="1"/>
        <end position="23"/>
    </location>
</feature>
<evidence type="ECO:0000256" key="5">
    <source>
        <dbReference type="ARBA" id="ARBA00023136"/>
    </source>
</evidence>
<evidence type="ECO:0008006" key="10">
    <source>
        <dbReference type="Google" id="ProtNLM"/>
    </source>
</evidence>
<evidence type="ECO:0000256" key="7">
    <source>
        <dbReference type="SAM" id="Phobius"/>
    </source>
</evidence>
<dbReference type="AlphaFoldDB" id="A0AAE1NAX8"/>
<dbReference type="InterPro" id="IPR036259">
    <property type="entry name" value="MFS_trans_sf"/>
</dbReference>
<feature type="transmembrane region" description="Helical" evidence="7">
    <location>
        <begin position="98"/>
        <end position="121"/>
    </location>
</feature>
<dbReference type="Pfam" id="PF00854">
    <property type="entry name" value="PTR2"/>
    <property type="match status" value="1"/>
</dbReference>
<keyword evidence="9" id="KW-1185">Reference proteome</keyword>
<feature type="transmembrane region" description="Helical" evidence="7">
    <location>
        <begin position="526"/>
        <end position="546"/>
    </location>
</feature>
<feature type="transmembrane region" description="Helical" evidence="7">
    <location>
        <begin position="127"/>
        <end position="150"/>
    </location>
</feature>
<keyword evidence="4 7" id="KW-1133">Transmembrane helix</keyword>
<protein>
    <recommendedName>
        <fullName evidence="10">NPF family transporter</fullName>
    </recommendedName>
</protein>
<dbReference type="SUPFAM" id="SSF103473">
    <property type="entry name" value="MFS general substrate transporter"/>
    <property type="match status" value="1"/>
</dbReference>
<comment type="subcellular location">
    <subcellularLocation>
        <location evidence="1">Membrane</location>
        <topology evidence="1">Multi-pass membrane protein</topology>
    </subcellularLocation>
</comment>
<keyword evidence="3 7" id="KW-0812">Transmembrane</keyword>
<evidence type="ECO:0000313" key="9">
    <source>
        <dbReference type="Proteomes" id="UP001293593"/>
    </source>
</evidence>
<evidence type="ECO:0000256" key="2">
    <source>
        <dbReference type="ARBA" id="ARBA00005982"/>
    </source>
</evidence>
<proteinExistence type="inferred from homology"/>
<keyword evidence="5 7" id="KW-0472">Membrane</keyword>
<feature type="transmembrane region" description="Helical" evidence="7">
    <location>
        <begin position="25"/>
        <end position="44"/>
    </location>
</feature>
<feature type="transmembrane region" description="Helical" evidence="7">
    <location>
        <begin position="364"/>
        <end position="384"/>
    </location>
</feature>
<dbReference type="GO" id="GO:0006857">
    <property type="term" value="P:oligopeptide transport"/>
    <property type="evidence" value="ECO:0007669"/>
    <property type="project" value="InterPro"/>
</dbReference>
<feature type="transmembrane region" description="Helical" evidence="7">
    <location>
        <begin position="171"/>
        <end position="193"/>
    </location>
</feature>
<dbReference type="EMBL" id="JAWXYG010000001">
    <property type="protein sequence ID" value="KAK4285361.1"/>
    <property type="molecule type" value="Genomic_DNA"/>
</dbReference>
<dbReference type="PROSITE" id="PS01022">
    <property type="entry name" value="PTR2_1"/>
    <property type="match status" value="1"/>
</dbReference>
<feature type="transmembrane region" description="Helical" evidence="7">
    <location>
        <begin position="404"/>
        <end position="421"/>
    </location>
</feature>
<dbReference type="GO" id="GO:0022857">
    <property type="term" value="F:transmembrane transporter activity"/>
    <property type="evidence" value="ECO:0007669"/>
    <property type="project" value="InterPro"/>
</dbReference>
<evidence type="ECO:0000256" key="6">
    <source>
        <dbReference type="SAM" id="MobiDB-lite"/>
    </source>
</evidence>
<dbReference type="PANTHER" id="PTHR11654">
    <property type="entry name" value="OLIGOPEPTIDE TRANSPORTER-RELATED"/>
    <property type="match status" value="1"/>
</dbReference>
<comment type="similarity">
    <text evidence="2">Belongs to the major facilitator superfamily. Proton-dependent oligopeptide transporter (POT/PTR) (TC 2.A.17) family.</text>
</comment>
<name>A0AAE1NAX8_9FABA</name>
<dbReference type="InterPro" id="IPR000109">
    <property type="entry name" value="POT_fam"/>
</dbReference>
<feature type="transmembrane region" description="Helical" evidence="7">
    <location>
        <begin position="199"/>
        <end position="220"/>
    </location>
</feature>
<dbReference type="InterPro" id="IPR018456">
    <property type="entry name" value="PTR2_symporter_CS"/>
</dbReference>
<evidence type="ECO:0000256" key="4">
    <source>
        <dbReference type="ARBA" id="ARBA00022989"/>
    </source>
</evidence>
<gene>
    <name evidence="8" type="ORF">QN277_002068</name>
</gene>